<dbReference type="CDD" id="cd12148">
    <property type="entry name" value="fungal_TF_MHR"/>
    <property type="match status" value="1"/>
</dbReference>
<evidence type="ECO:0000256" key="1">
    <source>
        <dbReference type="ARBA" id="ARBA00004123"/>
    </source>
</evidence>
<dbReference type="Pfam" id="PF00172">
    <property type="entry name" value="Zn_clus"/>
    <property type="match status" value="1"/>
</dbReference>
<dbReference type="PROSITE" id="PS00463">
    <property type="entry name" value="ZN2_CY6_FUNGAL_1"/>
    <property type="match status" value="1"/>
</dbReference>
<feature type="region of interest" description="Disordered" evidence="6">
    <location>
        <begin position="53"/>
        <end position="130"/>
    </location>
</feature>
<dbReference type="InterPro" id="IPR036864">
    <property type="entry name" value="Zn2-C6_fun-type_DNA-bd_sf"/>
</dbReference>
<protein>
    <submittedName>
        <fullName evidence="8">C6 transcription factor</fullName>
    </submittedName>
</protein>
<dbReference type="PANTHER" id="PTHR31001">
    <property type="entry name" value="UNCHARACTERIZED TRANSCRIPTIONAL REGULATORY PROTEIN"/>
    <property type="match status" value="1"/>
</dbReference>
<feature type="region of interest" description="Disordered" evidence="6">
    <location>
        <begin position="642"/>
        <end position="661"/>
    </location>
</feature>
<gene>
    <name evidence="8" type="ORF">BJX63DRAFT_430115</name>
</gene>
<keyword evidence="2" id="KW-0805">Transcription regulation</keyword>
<evidence type="ECO:0000313" key="8">
    <source>
        <dbReference type="EMBL" id="KAL2816736.1"/>
    </source>
</evidence>
<dbReference type="EMBL" id="JBFXLT010000021">
    <property type="protein sequence ID" value="KAL2816736.1"/>
    <property type="molecule type" value="Genomic_DNA"/>
</dbReference>
<reference evidence="8 9" key="1">
    <citation type="submission" date="2024-07" db="EMBL/GenBank/DDBJ databases">
        <title>Section-level genome sequencing and comparative genomics of Aspergillus sections Usti and Cavernicolus.</title>
        <authorList>
            <consortium name="Lawrence Berkeley National Laboratory"/>
            <person name="Nybo J.L."/>
            <person name="Vesth T.C."/>
            <person name="Theobald S."/>
            <person name="Frisvad J.C."/>
            <person name="Larsen T.O."/>
            <person name="Kjaerboelling I."/>
            <person name="Rothschild-Mancinelli K."/>
            <person name="Lyhne E.K."/>
            <person name="Kogle M.E."/>
            <person name="Barry K."/>
            <person name="Clum A."/>
            <person name="Na H."/>
            <person name="Ledsgaard L."/>
            <person name="Lin J."/>
            <person name="Lipzen A."/>
            <person name="Kuo A."/>
            <person name="Riley R."/>
            <person name="Mondo S."/>
            <person name="Labutti K."/>
            <person name="Haridas S."/>
            <person name="Pangalinan J."/>
            <person name="Salamov A.A."/>
            <person name="Simmons B.A."/>
            <person name="Magnuson J.K."/>
            <person name="Chen J."/>
            <person name="Drula E."/>
            <person name="Henrissat B."/>
            <person name="Wiebenga A."/>
            <person name="Lubbers R.J."/>
            <person name="Gomes A.C."/>
            <person name="Makela M.R."/>
            <person name="Stajich J."/>
            <person name="Grigoriev I.V."/>
            <person name="Mortensen U.H."/>
            <person name="De Vries R.P."/>
            <person name="Baker S.E."/>
            <person name="Andersen M.R."/>
        </authorList>
    </citation>
    <scope>NUCLEOTIDE SEQUENCE [LARGE SCALE GENOMIC DNA]</scope>
    <source>
        <strain evidence="8 9">CBS 588.65</strain>
    </source>
</reference>
<dbReference type="InterPro" id="IPR001138">
    <property type="entry name" value="Zn2Cys6_DnaBD"/>
</dbReference>
<dbReference type="Proteomes" id="UP001610334">
    <property type="component" value="Unassembled WGS sequence"/>
</dbReference>
<sequence>MDSSNLALPPGQHRKRVRAAYSCVECTRRKLRCSKQIPCSACVERGIAQYCRRRTGADSGATSRRPPSSRPTPLTRRDDNQIEAPSATPVTETPHLTVHDTIPEGLPRIPASTPRGSDPPSSNGVSRPRNKIVDHVTEDAAVMLEFLALSRQRIIQVAQVEQQSQLTGAHGNARKESEPLFTPIQVRSMMRYHQESIAWIHNVVHLPTFREQCEHFFANPIESQGLWLSLYYAMLAVTLYHMDPSSLGELGIHSPYSLAELCYQKSIDSLNAADYMNNHCLFSLQAICLLIYIGHNIGQSDRISVLLACAVRIAQCLCLHRLGPDSATNANTGEKGQARQRRLVDREVSKRVWWFLIRQDWLQIPFNNTYTIHPTQFNTPMPLNCDDEIPLMFNTEGVIDHEQEHYTQGSYAMVLNQVAVLIWKTQDQMCRQGHPNGVEDGLRKLYSEVIQADRELRELMNKMPSFYQSMPDAHTGHPAHVRHQHEVLLLALAHKFYSIHRHFQIPSFKDPWFAYTKLSCFPIMRRSLATVLSLPTHDPYTSIVRNIWTVNTHILTTAVWLLFELIFSRDAGITTLIDSGQEREIRDLARKASTFLHENQLQSRIAKRGVSLIDTLLDMDRAMETGDVRQFNLKDIIAHVESNDQDSSGNGGFGEGPLEQLNGGSGSIVDWLSRDAATWEDIMDVLDGA</sequence>
<evidence type="ECO:0000256" key="6">
    <source>
        <dbReference type="SAM" id="MobiDB-lite"/>
    </source>
</evidence>
<keyword evidence="5" id="KW-0539">Nucleus</keyword>
<keyword evidence="9" id="KW-1185">Reference proteome</keyword>
<feature type="domain" description="Zn(2)-C6 fungal-type" evidence="7">
    <location>
        <begin position="22"/>
        <end position="53"/>
    </location>
</feature>
<evidence type="ECO:0000313" key="9">
    <source>
        <dbReference type="Proteomes" id="UP001610334"/>
    </source>
</evidence>
<dbReference type="PANTHER" id="PTHR31001:SF76">
    <property type="entry name" value="ZN(2)-C6 FUNGAL-TYPE DOMAIN-CONTAINING PROTEIN"/>
    <property type="match status" value="1"/>
</dbReference>
<organism evidence="8 9">
    <name type="scientific">Aspergillus granulosus</name>
    <dbReference type="NCBI Taxonomy" id="176169"/>
    <lineage>
        <taxon>Eukaryota</taxon>
        <taxon>Fungi</taxon>
        <taxon>Dikarya</taxon>
        <taxon>Ascomycota</taxon>
        <taxon>Pezizomycotina</taxon>
        <taxon>Eurotiomycetes</taxon>
        <taxon>Eurotiomycetidae</taxon>
        <taxon>Eurotiales</taxon>
        <taxon>Aspergillaceae</taxon>
        <taxon>Aspergillus</taxon>
        <taxon>Aspergillus subgen. Nidulantes</taxon>
    </lineage>
</organism>
<dbReference type="CDD" id="cd00067">
    <property type="entry name" value="GAL4"/>
    <property type="match status" value="1"/>
</dbReference>
<evidence type="ECO:0000256" key="4">
    <source>
        <dbReference type="ARBA" id="ARBA00023163"/>
    </source>
</evidence>
<comment type="caution">
    <text evidence="8">The sequence shown here is derived from an EMBL/GenBank/DDBJ whole genome shotgun (WGS) entry which is preliminary data.</text>
</comment>
<evidence type="ECO:0000259" key="7">
    <source>
        <dbReference type="PROSITE" id="PS50048"/>
    </source>
</evidence>
<dbReference type="SMART" id="SM00066">
    <property type="entry name" value="GAL4"/>
    <property type="match status" value="1"/>
</dbReference>
<proteinExistence type="predicted"/>
<feature type="compositionally biased region" description="Low complexity" evidence="6">
    <location>
        <begin position="62"/>
        <end position="74"/>
    </location>
</feature>
<name>A0ABR4HMM4_9EURO</name>
<keyword evidence="4" id="KW-0804">Transcription</keyword>
<evidence type="ECO:0000256" key="3">
    <source>
        <dbReference type="ARBA" id="ARBA00023125"/>
    </source>
</evidence>
<comment type="subcellular location">
    <subcellularLocation>
        <location evidence="1">Nucleus</location>
    </subcellularLocation>
</comment>
<dbReference type="SUPFAM" id="SSF57701">
    <property type="entry name" value="Zn2/Cys6 DNA-binding domain"/>
    <property type="match status" value="1"/>
</dbReference>
<keyword evidence="3" id="KW-0238">DNA-binding</keyword>
<evidence type="ECO:0000256" key="2">
    <source>
        <dbReference type="ARBA" id="ARBA00023015"/>
    </source>
</evidence>
<evidence type="ECO:0000256" key="5">
    <source>
        <dbReference type="ARBA" id="ARBA00023242"/>
    </source>
</evidence>
<accession>A0ABR4HMM4</accession>
<dbReference type="InterPro" id="IPR050613">
    <property type="entry name" value="Sec_Metabolite_Reg"/>
</dbReference>
<dbReference type="PROSITE" id="PS50048">
    <property type="entry name" value="ZN2_CY6_FUNGAL_2"/>
    <property type="match status" value="1"/>
</dbReference>